<comment type="caution">
    <text evidence="19">The sequence shown here is derived from an EMBL/GenBank/DDBJ whole genome shotgun (WGS) entry which is preliminary data.</text>
</comment>
<evidence type="ECO:0000256" key="7">
    <source>
        <dbReference type="ARBA" id="ARBA00022605"/>
    </source>
</evidence>
<evidence type="ECO:0000256" key="13">
    <source>
        <dbReference type="ARBA" id="ARBA00023268"/>
    </source>
</evidence>
<dbReference type="InterPro" id="IPR045186">
    <property type="entry name" value="Indole-3-glycerol_P_synth"/>
</dbReference>
<accession>A0A7X8TQI5</accession>
<dbReference type="EC" id="4.1.1.48" evidence="15"/>
<feature type="domain" description="Indole-3-glycerol phosphate synthase" evidence="17">
    <location>
        <begin position="23"/>
        <end position="272"/>
    </location>
</feature>
<dbReference type="EMBL" id="JABAIK010000007">
    <property type="protein sequence ID" value="NLS12993.1"/>
    <property type="molecule type" value="Genomic_DNA"/>
</dbReference>
<comment type="similarity">
    <text evidence="15">Belongs to the TrpC family.</text>
</comment>
<keyword evidence="9 15" id="KW-0822">Tryptophan biosynthesis</keyword>
<comment type="pathway">
    <text evidence="3 16">Amino-acid biosynthesis; L-tryptophan biosynthesis; L-tryptophan from chorismate: step 3/5.</text>
</comment>
<dbReference type="PANTHER" id="PTHR22854">
    <property type="entry name" value="TRYPTOPHAN BIOSYNTHESIS PROTEIN"/>
    <property type="match status" value="1"/>
</dbReference>
<sequence>MEHNNQQLSEHVSIQEAAMAEVLAKIVVDKRLWVAKRQAAQPLNTFQSTLTPSDRDFYQALSGENSAFILECKKASPSKGLIRADFDLDAIASVYRHHADAISVLTDEKYFQGQFEFVTQVRNQVSQPILCKDFMIEPYQVYLARHYQADAILLMLSVLDDAQYTELSDIAHQLGMGVLTEVSNEAELTRAVALNARVIGINNRNLRDLTTDLNRTKQLAPQLRAQAPHSIVISESGIYTHQQVRDLANYADGFLIGSSLMASDHLELAVRQVILGDNKVCGLTSGQDAQYAYQAGAVFGGLIFVPESPRHVTLEQAKSITRHALLRYVGVFQNQTVSFVAQHAQQLALYAVQLHGNETEQYIAELRAVLPQEVQIWKAYGVSQDVPKLIEYGVDRHLLDAQVGKQSGGTGTSFDWQLIAKPSQVMLAGGLNPTNAQSAAQLGTQGLDFNSGVESTPGTKDQDKLQRAFTAIRQY</sequence>
<dbReference type="InterPro" id="IPR013785">
    <property type="entry name" value="Aldolase_TIM"/>
</dbReference>
<gene>
    <name evidence="19" type="primary">trpCF</name>
    <name evidence="15" type="synonym">trpC</name>
    <name evidence="16" type="synonym">trpF</name>
    <name evidence="19" type="ORF">HGP28_08845</name>
</gene>
<dbReference type="GO" id="GO:0004640">
    <property type="term" value="F:phosphoribosylanthranilate isomerase activity"/>
    <property type="evidence" value="ECO:0007669"/>
    <property type="project" value="UniProtKB-UniRule"/>
</dbReference>
<keyword evidence="20" id="KW-1185">Reference proteome</keyword>
<evidence type="ECO:0000256" key="1">
    <source>
        <dbReference type="ARBA" id="ARBA00001164"/>
    </source>
</evidence>
<dbReference type="PANTHER" id="PTHR22854:SF2">
    <property type="entry name" value="INDOLE-3-GLYCEROL-PHOSPHATE SYNTHASE"/>
    <property type="match status" value="1"/>
</dbReference>
<evidence type="ECO:0000256" key="9">
    <source>
        <dbReference type="ARBA" id="ARBA00022822"/>
    </source>
</evidence>
<keyword evidence="12 15" id="KW-0456">Lyase</keyword>
<evidence type="ECO:0000256" key="10">
    <source>
        <dbReference type="ARBA" id="ARBA00023141"/>
    </source>
</evidence>
<dbReference type="InterPro" id="IPR013798">
    <property type="entry name" value="Indole-3-glycerol_P_synth_dom"/>
</dbReference>
<dbReference type="InterPro" id="IPR001240">
    <property type="entry name" value="PRAI_dom"/>
</dbReference>
<evidence type="ECO:0000256" key="16">
    <source>
        <dbReference type="HAMAP-Rule" id="MF_00135"/>
    </source>
</evidence>
<organism evidence="19 20">
    <name type="scientific">Vibrio agarilyticus</name>
    <dbReference type="NCBI Taxonomy" id="2726741"/>
    <lineage>
        <taxon>Bacteria</taxon>
        <taxon>Pseudomonadati</taxon>
        <taxon>Pseudomonadota</taxon>
        <taxon>Gammaproteobacteria</taxon>
        <taxon>Vibrionales</taxon>
        <taxon>Vibrionaceae</taxon>
        <taxon>Vibrio</taxon>
    </lineage>
</organism>
<keyword evidence="8 15" id="KW-0210">Decarboxylase</keyword>
<protein>
    <recommendedName>
        <fullName evidence="15 16">Multifunctional fusion protein</fullName>
    </recommendedName>
    <domain>
        <recommendedName>
            <fullName evidence="15">Indole-3-glycerol phosphate synthase</fullName>
            <shortName evidence="15">IGPS</shortName>
            <ecNumber evidence="15">4.1.1.48</ecNumber>
        </recommendedName>
    </domain>
    <domain>
        <recommendedName>
            <fullName evidence="16">N-(5'-phosphoribosyl)anthranilate isomerase</fullName>
            <shortName evidence="16">PRAI</shortName>
            <ecNumber evidence="16">5.3.1.24</ecNumber>
        </recommendedName>
    </domain>
</protein>
<dbReference type="SUPFAM" id="SSF51366">
    <property type="entry name" value="Ribulose-phoshate binding barrel"/>
    <property type="match status" value="2"/>
</dbReference>
<dbReference type="HAMAP" id="MF_00134_B">
    <property type="entry name" value="IGPS_B"/>
    <property type="match status" value="1"/>
</dbReference>
<keyword evidence="10 15" id="KW-0057">Aromatic amino acid biosynthesis</keyword>
<dbReference type="NCBIfam" id="NF001377">
    <property type="entry name" value="PRK00278.2-4"/>
    <property type="match status" value="1"/>
</dbReference>
<evidence type="ECO:0000259" key="18">
    <source>
        <dbReference type="Pfam" id="PF00697"/>
    </source>
</evidence>
<comment type="similarity">
    <text evidence="6">In the C-terminal section; belongs to the TrpF family.</text>
</comment>
<evidence type="ECO:0000256" key="8">
    <source>
        <dbReference type="ARBA" id="ARBA00022793"/>
    </source>
</evidence>
<dbReference type="AlphaFoldDB" id="A0A7X8TQI5"/>
<evidence type="ECO:0000313" key="19">
    <source>
        <dbReference type="EMBL" id="NLS12993.1"/>
    </source>
</evidence>
<dbReference type="Gene3D" id="3.20.20.70">
    <property type="entry name" value="Aldolase class I"/>
    <property type="match status" value="2"/>
</dbReference>
<dbReference type="HAMAP" id="MF_00135">
    <property type="entry name" value="PRAI"/>
    <property type="match status" value="1"/>
</dbReference>
<keyword evidence="7 15" id="KW-0028">Amino-acid biosynthesis</keyword>
<evidence type="ECO:0000256" key="15">
    <source>
        <dbReference type="HAMAP-Rule" id="MF_00134"/>
    </source>
</evidence>
<evidence type="ECO:0000256" key="2">
    <source>
        <dbReference type="ARBA" id="ARBA00001633"/>
    </source>
</evidence>
<comment type="function">
    <text evidence="14">Bifunctional enzyme that catalyzes two sequential steps of tryptophan biosynthetic pathway. The first reaction is catalyzed by the isomerase, coded by the TrpF domain; the second reaction is catalyzed by the synthase, coded by the TrpC domain.</text>
</comment>
<dbReference type="GO" id="GO:0000162">
    <property type="term" value="P:L-tryptophan biosynthetic process"/>
    <property type="evidence" value="ECO:0007669"/>
    <property type="project" value="UniProtKB-UniRule"/>
</dbReference>
<name>A0A7X8TQI5_9VIBR</name>
<evidence type="ECO:0000256" key="3">
    <source>
        <dbReference type="ARBA" id="ARBA00004664"/>
    </source>
</evidence>
<feature type="domain" description="N-(5'phosphoribosyl) anthranilate isomerase (PRAI)" evidence="18">
    <location>
        <begin position="278"/>
        <end position="468"/>
    </location>
</feature>
<reference evidence="19 20" key="1">
    <citation type="submission" date="2020-04" db="EMBL/GenBank/DDBJ databases">
        <title>Vibrio sp. SM6, a novel species isolated from seawater.</title>
        <authorList>
            <person name="Wang X."/>
        </authorList>
    </citation>
    <scope>NUCLEOTIDE SEQUENCE [LARGE SCALE GENOMIC DNA]</scope>
    <source>
        <strain evidence="19 20">SM6</strain>
    </source>
</reference>
<comment type="catalytic activity">
    <reaction evidence="1 16">
        <text>N-(5-phospho-beta-D-ribosyl)anthranilate = 1-(2-carboxyphenylamino)-1-deoxy-D-ribulose 5-phosphate</text>
        <dbReference type="Rhea" id="RHEA:21540"/>
        <dbReference type="ChEBI" id="CHEBI:18277"/>
        <dbReference type="ChEBI" id="CHEBI:58613"/>
        <dbReference type="EC" id="5.3.1.24"/>
    </reaction>
</comment>
<proteinExistence type="inferred from homology"/>
<evidence type="ECO:0000256" key="6">
    <source>
        <dbReference type="ARBA" id="ARBA00009847"/>
    </source>
</evidence>
<evidence type="ECO:0000256" key="5">
    <source>
        <dbReference type="ARBA" id="ARBA00007902"/>
    </source>
</evidence>
<dbReference type="InterPro" id="IPR011060">
    <property type="entry name" value="RibuloseP-bd_barrel"/>
</dbReference>
<dbReference type="Pfam" id="PF00697">
    <property type="entry name" value="PRAI"/>
    <property type="match status" value="1"/>
</dbReference>
<evidence type="ECO:0000256" key="12">
    <source>
        <dbReference type="ARBA" id="ARBA00023239"/>
    </source>
</evidence>
<dbReference type="Pfam" id="PF00218">
    <property type="entry name" value="IGPS"/>
    <property type="match status" value="1"/>
</dbReference>
<dbReference type="FunFam" id="3.20.20.70:FF:000024">
    <property type="entry name" value="Indole-3-glycerol phosphate synthase"/>
    <property type="match status" value="1"/>
</dbReference>
<dbReference type="CDD" id="cd00331">
    <property type="entry name" value="IGPS"/>
    <property type="match status" value="1"/>
</dbReference>
<dbReference type="PROSITE" id="PS00614">
    <property type="entry name" value="IGPS"/>
    <property type="match status" value="1"/>
</dbReference>
<comment type="similarity">
    <text evidence="5">In the N-terminal section; belongs to the TrpC family.</text>
</comment>
<dbReference type="GO" id="GO:0004425">
    <property type="term" value="F:indole-3-glycerol-phosphate synthase activity"/>
    <property type="evidence" value="ECO:0007669"/>
    <property type="project" value="UniProtKB-UniRule"/>
</dbReference>
<evidence type="ECO:0000256" key="4">
    <source>
        <dbReference type="ARBA" id="ARBA00004696"/>
    </source>
</evidence>
<evidence type="ECO:0000256" key="14">
    <source>
        <dbReference type="ARBA" id="ARBA00025592"/>
    </source>
</evidence>
<comment type="similarity">
    <text evidence="16">Belongs to the TrpF family.</text>
</comment>
<dbReference type="UniPathway" id="UPA00035">
    <property type="reaction ID" value="UER00042"/>
</dbReference>
<comment type="catalytic activity">
    <reaction evidence="2 15">
        <text>1-(2-carboxyphenylamino)-1-deoxy-D-ribulose 5-phosphate + H(+) = (1S,2R)-1-C-(indol-3-yl)glycerol 3-phosphate + CO2 + H2O</text>
        <dbReference type="Rhea" id="RHEA:23476"/>
        <dbReference type="ChEBI" id="CHEBI:15377"/>
        <dbReference type="ChEBI" id="CHEBI:15378"/>
        <dbReference type="ChEBI" id="CHEBI:16526"/>
        <dbReference type="ChEBI" id="CHEBI:58613"/>
        <dbReference type="ChEBI" id="CHEBI:58866"/>
        <dbReference type="EC" id="4.1.1.48"/>
    </reaction>
</comment>
<dbReference type="InterPro" id="IPR001468">
    <property type="entry name" value="Indole-3-GlycerolPSynthase_CS"/>
</dbReference>
<comment type="pathway">
    <text evidence="4 15">Amino-acid biosynthesis; L-tryptophan biosynthesis; L-tryptophan from chorismate: step 4/5.</text>
</comment>
<dbReference type="RefSeq" id="WP_168836086.1">
    <property type="nucleotide sequence ID" value="NZ_JABAIK010000007.1"/>
</dbReference>
<evidence type="ECO:0000259" key="17">
    <source>
        <dbReference type="Pfam" id="PF00218"/>
    </source>
</evidence>
<dbReference type="Proteomes" id="UP000535589">
    <property type="component" value="Unassembled WGS sequence"/>
</dbReference>
<keyword evidence="13" id="KW-0511">Multifunctional enzyme</keyword>
<evidence type="ECO:0000313" key="20">
    <source>
        <dbReference type="Proteomes" id="UP000535589"/>
    </source>
</evidence>
<keyword evidence="11 16" id="KW-0413">Isomerase</keyword>
<dbReference type="NCBIfam" id="NF006945">
    <property type="entry name" value="PRK09427.1"/>
    <property type="match status" value="1"/>
</dbReference>
<dbReference type="EC" id="5.3.1.24" evidence="16"/>
<evidence type="ECO:0000256" key="11">
    <source>
        <dbReference type="ARBA" id="ARBA00023235"/>
    </source>
</evidence>
<dbReference type="CDD" id="cd00405">
    <property type="entry name" value="PRAI"/>
    <property type="match status" value="1"/>
</dbReference>